<dbReference type="Proteomes" id="UP000308600">
    <property type="component" value="Unassembled WGS sequence"/>
</dbReference>
<accession>A0ACD2ZY97</accession>
<proteinExistence type="predicted"/>
<evidence type="ECO:0000313" key="1">
    <source>
        <dbReference type="EMBL" id="TFK58412.1"/>
    </source>
</evidence>
<gene>
    <name evidence="1" type="ORF">BDN72DRAFT_865960</name>
</gene>
<protein>
    <submittedName>
        <fullName evidence="1">Uncharacterized protein</fullName>
    </submittedName>
</protein>
<dbReference type="EMBL" id="ML209383">
    <property type="protein sequence ID" value="TFK58412.1"/>
    <property type="molecule type" value="Genomic_DNA"/>
</dbReference>
<evidence type="ECO:0000313" key="2">
    <source>
        <dbReference type="Proteomes" id="UP000308600"/>
    </source>
</evidence>
<organism evidence="1 2">
    <name type="scientific">Pluteus cervinus</name>
    <dbReference type="NCBI Taxonomy" id="181527"/>
    <lineage>
        <taxon>Eukaryota</taxon>
        <taxon>Fungi</taxon>
        <taxon>Dikarya</taxon>
        <taxon>Basidiomycota</taxon>
        <taxon>Agaricomycotina</taxon>
        <taxon>Agaricomycetes</taxon>
        <taxon>Agaricomycetidae</taxon>
        <taxon>Agaricales</taxon>
        <taxon>Pluteineae</taxon>
        <taxon>Pluteaceae</taxon>
        <taxon>Pluteus</taxon>
    </lineage>
</organism>
<reference evidence="1 2" key="1">
    <citation type="journal article" date="2019" name="Nat. Ecol. Evol.">
        <title>Megaphylogeny resolves global patterns of mushroom evolution.</title>
        <authorList>
            <person name="Varga T."/>
            <person name="Krizsan K."/>
            <person name="Foldi C."/>
            <person name="Dima B."/>
            <person name="Sanchez-Garcia M."/>
            <person name="Sanchez-Ramirez S."/>
            <person name="Szollosi G.J."/>
            <person name="Szarkandi J.G."/>
            <person name="Papp V."/>
            <person name="Albert L."/>
            <person name="Andreopoulos W."/>
            <person name="Angelini C."/>
            <person name="Antonin V."/>
            <person name="Barry K.W."/>
            <person name="Bougher N.L."/>
            <person name="Buchanan P."/>
            <person name="Buyck B."/>
            <person name="Bense V."/>
            <person name="Catcheside P."/>
            <person name="Chovatia M."/>
            <person name="Cooper J."/>
            <person name="Damon W."/>
            <person name="Desjardin D."/>
            <person name="Finy P."/>
            <person name="Geml J."/>
            <person name="Haridas S."/>
            <person name="Hughes K."/>
            <person name="Justo A."/>
            <person name="Karasinski D."/>
            <person name="Kautmanova I."/>
            <person name="Kiss B."/>
            <person name="Kocsube S."/>
            <person name="Kotiranta H."/>
            <person name="LaButti K.M."/>
            <person name="Lechner B.E."/>
            <person name="Liimatainen K."/>
            <person name="Lipzen A."/>
            <person name="Lukacs Z."/>
            <person name="Mihaltcheva S."/>
            <person name="Morgado L.N."/>
            <person name="Niskanen T."/>
            <person name="Noordeloos M.E."/>
            <person name="Ohm R.A."/>
            <person name="Ortiz-Santana B."/>
            <person name="Ovrebo C."/>
            <person name="Racz N."/>
            <person name="Riley R."/>
            <person name="Savchenko A."/>
            <person name="Shiryaev A."/>
            <person name="Soop K."/>
            <person name="Spirin V."/>
            <person name="Szebenyi C."/>
            <person name="Tomsovsky M."/>
            <person name="Tulloss R.E."/>
            <person name="Uehling J."/>
            <person name="Grigoriev I.V."/>
            <person name="Vagvolgyi C."/>
            <person name="Papp T."/>
            <person name="Martin F.M."/>
            <person name="Miettinen O."/>
            <person name="Hibbett D.S."/>
            <person name="Nagy L.G."/>
        </authorList>
    </citation>
    <scope>NUCLEOTIDE SEQUENCE [LARGE SCALE GENOMIC DNA]</scope>
    <source>
        <strain evidence="1 2">NL-1719</strain>
    </source>
</reference>
<keyword evidence="2" id="KW-1185">Reference proteome</keyword>
<sequence length="236" mass="26912">MHHQSGTKKAECVFQLQVPIITGTTVLHISPSRNGQSSGGITHLEHKMDGHHSENEISHVEEYLLLQVSQLLSPQARKYPLLQVNEHQLHHTRISKTSSAAPPGSHTDFPGRFEMPNIPVLVRPEIMDRQRHCDLHYFHCKTSGRLESPPDQTHFPDLVAEDFFVHWVSHLAQCQIWVASSVGLEAQWEPLKYGHQFADGRQLVVTAKGVPSKVEKSTWEKRYRRFLQHPSNPVIL</sequence>
<name>A0ACD2ZY97_9AGAR</name>